<dbReference type="InterPro" id="IPR046348">
    <property type="entry name" value="SIS_dom_sf"/>
</dbReference>
<dbReference type="NCBIfam" id="NF002805">
    <property type="entry name" value="PRK02947.1"/>
    <property type="match status" value="1"/>
</dbReference>
<evidence type="ECO:0000313" key="3">
    <source>
        <dbReference type="Proteomes" id="UP000284178"/>
    </source>
</evidence>
<dbReference type="EMBL" id="QRUP01000001">
    <property type="protein sequence ID" value="RGR76724.1"/>
    <property type="molecule type" value="Genomic_DNA"/>
</dbReference>
<dbReference type="SUPFAM" id="SSF53697">
    <property type="entry name" value="SIS domain"/>
    <property type="match status" value="1"/>
</dbReference>
<sequence>MAEAKEFFSAAKHALEEVKNTQREAVYEAAKMMGDCMLENGLVQLFGLGHGLAFSMELGYRAGGLMPFHQIKMEDLLLRGVVSPEEANQPDFNDRTDLADKLWNMYNIDDHDMFILISNPANNGVIVEFAKKIKEKGRKLIVVTSKAEAEASVSRHSSGKKLTDYADLILDNCAPSPDMVVTLENGQKINQVSTVTGNVIAQMLCAETYRYLTGLGHDCPVLLSANVKGADVHNREISDVYLGRWNS</sequence>
<comment type="caution">
    <text evidence="2">The sequence shown here is derived from an EMBL/GenBank/DDBJ whole genome shotgun (WGS) entry which is preliminary data.</text>
</comment>
<dbReference type="InterPro" id="IPR001347">
    <property type="entry name" value="SIS_dom"/>
</dbReference>
<dbReference type="Gene3D" id="3.40.50.10490">
    <property type="entry name" value="Glucose-6-phosphate isomerase like protein, domain 1"/>
    <property type="match status" value="1"/>
</dbReference>
<dbReference type="RefSeq" id="WP_117892164.1">
    <property type="nucleotide sequence ID" value="NZ_CABJCV010000001.1"/>
</dbReference>
<dbReference type="GeneID" id="83013811"/>
<organism evidence="2 3">
    <name type="scientific">Holdemania filiformis</name>
    <dbReference type="NCBI Taxonomy" id="61171"/>
    <lineage>
        <taxon>Bacteria</taxon>
        <taxon>Bacillati</taxon>
        <taxon>Bacillota</taxon>
        <taxon>Erysipelotrichia</taxon>
        <taxon>Erysipelotrichales</taxon>
        <taxon>Erysipelotrichaceae</taxon>
        <taxon>Holdemania</taxon>
    </lineage>
</organism>
<accession>A0A412G612</accession>
<proteinExistence type="predicted"/>
<reference evidence="2 3" key="1">
    <citation type="submission" date="2018-08" db="EMBL/GenBank/DDBJ databases">
        <title>A genome reference for cultivated species of the human gut microbiota.</title>
        <authorList>
            <person name="Zou Y."/>
            <person name="Xue W."/>
            <person name="Luo G."/>
        </authorList>
    </citation>
    <scope>NUCLEOTIDE SEQUENCE [LARGE SCALE GENOMIC DNA]</scope>
    <source>
        <strain evidence="2 3">AF24-29</strain>
    </source>
</reference>
<dbReference type="AlphaFoldDB" id="A0A412G612"/>
<dbReference type="PROSITE" id="PS51464">
    <property type="entry name" value="SIS"/>
    <property type="match status" value="1"/>
</dbReference>
<dbReference type="Proteomes" id="UP000284178">
    <property type="component" value="Unassembled WGS sequence"/>
</dbReference>
<dbReference type="Pfam" id="PF13580">
    <property type="entry name" value="SIS_2"/>
    <property type="match status" value="1"/>
</dbReference>
<evidence type="ECO:0000313" key="2">
    <source>
        <dbReference type="EMBL" id="RGR76724.1"/>
    </source>
</evidence>
<name>A0A412G612_9FIRM</name>
<evidence type="ECO:0000259" key="1">
    <source>
        <dbReference type="PROSITE" id="PS51464"/>
    </source>
</evidence>
<keyword evidence="3" id="KW-1185">Reference proteome</keyword>
<dbReference type="GO" id="GO:0097367">
    <property type="term" value="F:carbohydrate derivative binding"/>
    <property type="evidence" value="ECO:0007669"/>
    <property type="project" value="InterPro"/>
</dbReference>
<protein>
    <submittedName>
        <fullName evidence="2">DUF2529 family protein</fullName>
    </submittedName>
</protein>
<dbReference type="GO" id="GO:1901135">
    <property type="term" value="P:carbohydrate derivative metabolic process"/>
    <property type="evidence" value="ECO:0007669"/>
    <property type="project" value="InterPro"/>
</dbReference>
<feature type="domain" description="SIS" evidence="1">
    <location>
        <begin position="33"/>
        <end position="210"/>
    </location>
</feature>
<gene>
    <name evidence="2" type="ORF">DWY25_00085</name>
</gene>